<comment type="caution">
    <text evidence="1">The sequence shown here is derived from an EMBL/GenBank/DDBJ whole genome shotgun (WGS) entry which is preliminary data.</text>
</comment>
<dbReference type="AlphaFoldDB" id="A0A6A1Q1U6"/>
<dbReference type="Proteomes" id="UP000437017">
    <property type="component" value="Unassembled WGS sequence"/>
</dbReference>
<gene>
    <name evidence="1" type="ORF">E2I00_014044</name>
</gene>
<organism evidence="1 2">
    <name type="scientific">Balaenoptera physalus</name>
    <name type="common">Fin whale</name>
    <name type="synonym">Balaena physalus</name>
    <dbReference type="NCBI Taxonomy" id="9770"/>
    <lineage>
        <taxon>Eukaryota</taxon>
        <taxon>Metazoa</taxon>
        <taxon>Chordata</taxon>
        <taxon>Craniata</taxon>
        <taxon>Vertebrata</taxon>
        <taxon>Euteleostomi</taxon>
        <taxon>Mammalia</taxon>
        <taxon>Eutheria</taxon>
        <taxon>Laurasiatheria</taxon>
        <taxon>Artiodactyla</taxon>
        <taxon>Whippomorpha</taxon>
        <taxon>Cetacea</taxon>
        <taxon>Mysticeti</taxon>
        <taxon>Balaenopteridae</taxon>
        <taxon>Balaenoptera</taxon>
    </lineage>
</organism>
<name>A0A6A1Q1U6_BALPH</name>
<dbReference type="EMBL" id="SGJD01001180">
    <property type="protein sequence ID" value="KAB0401580.1"/>
    <property type="molecule type" value="Genomic_DNA"/>
</dbReference>
<evidence type="ECO:0000313" key="1">
    <source>
        <dbReference type="EMBL" id="KAB0401580.1"/>
    </source>
</evidence>
<protein>
    <submittedName>
        <fullName evidence="1">Uncharacterized protein</fullName>
    </submittedName>
</protein>
<proteinExistence type="predicted"/>
<sequence>SINSDQEISVCGPAPSQRRKFSLNLQQADEQHKLYTSVFHHCLKVGGPQHGAGGIRAARRGSCPTPTLWPRRPCPPSATADGWREHDACARRAGASRMRARRAGARRLRVPAESSLPLRCPHAVVAQLQTPKGTPVTLVVTALLPSCTPVAQPFSTLMPRVQEVSHGHTVRPLLEGLLGPREVAPEGSARLTLGQVLDKSFTLTPPPHPEVLPTFVPLRWIPLGPQGQLPVPELVGSAALDGVQGSVSRDGLGGLPWVSYVYMTQ</sequence>
<keyword evidence="2" id="KW-1185">Reference proteome</keyword>
<feature type="non-terminal residue" evidence="1">
    <location>
        <position position="1"/>
    </location>
</feature>
<reference evidence="1 2" key="1">
    <citation type="journal article" date="2019" name="PLoS ONE">
        <title>Genomic analyses reveal an absence of contemporary introgressive admixture between fin whales and blue whales, despite known hybrids.</title>
        <authorList>
            <person name="Westbury M.V."/>
            <person name="Petersen B."/>
            <person name="Lorenzen E.D."/>
        </authorList>
    </citation>
    <scope>NUCLEOTIDE SEQUENCE [LARGE SCALE GENOMIC DNA]</scope>
    <source>
        <strain evidence="1">FinWhale-01</strain>
    </source>
</reference>
<evidence type="ECO:0000313" key="2">
    <source>
        <dbReference type="Proteomes" id="UP000437017"/>
    </source>
</evidence>
<accession>A0A6A1Q1U6</accession>